<protein>
    <submittedName>
        <fullName evidence="1">Uncharacterized protein</fullName>
    </submittedName>
</protein>
<reference evidence="1 2" key="2">
    <citation type="submission" date="2019-09" db="EMBL/GenBank/DDBJ databases">
        <title>Complete Genome Sequence and Methylome Analysis of free living Spirochaetas.</title>
        <authorList>
            <person name="Leshcheva N."/>
            <person name="Mikheeva N."/>
        </authorList>
    </citation>
    <scope>NUCLEOTIDE SEQUENCE [LARGE SCALE GENOMIC DNA]</scope>
    <source>
        <strain evidence="1 2">P</strain>
    </source>
</reference>
<dbReference type="KEGG" id="sper:EW093_14605"/>
<gene>
    <name evidence="1" type="ORF">EW093_14605</name>
</gene>
<dbReference type="Pfam" id="PF17239">
    <property type="entry name" value="DUF5312"/>
    <property type="match status" value="1"/>
</dbReference>
<evidence type="ECO:0000313" key="1">
    <source>
        <dbReference type="EMBL" id="QEN05879.1"/>
    </source>
</evidence>
<dbReference type="RefSeq" id="WP_149569113.1">
    <property type="nucleotide sequence ID" value="NZ_CP035807.1"/>
</dbReference>
<reference evidence="1 2" key="1">
    <citation type="submission" date="2019-02" db="EMBL/GenBank/DDBJ databases">
        <authorList>
            <person name="Fomenkov A."/>
            <person name="Dubinina G."/>
            <person name="Grabovich M."/>
            <person name="Vincze T."/>
            <person name="Roberts R.J."/>
        </authorList>
    </citation>
    <scope>NUCLEOTIDE SEQUENCE [LARGE SCALE GENOMIC DNA]</scope>
    <source>
        <strain evidence="1 2">P</strain>
    </source>
</reference>
<name>A0A5C1QFN7_9SPIO</name>
<dbReference type="EMBL" id="CP035807">
    <property type="protein sequence ID" value="QEN05879.1"/>
    <property type="molecule type" value="Genomic_DNA"/>
</dbReference>
<dbReference type="Proteomes" id="UP000323824">
    <property type="component" value="Chromosome"/>
</dbReference>
<dbReference type="AlphaFoldDB" id="A0A5C1QFN7"/>
<evidence type="ECO:0000313" key="2">
    <source>
        <dbReference type="Proteomes" id="UP000323824"/>
    </source>
</evidence>
<organism evidence="1 2">
    <name type="scientific">Thiospirochaeta perfilievii</name>
    <dbReference type="NCBI Taxonomy" id="252967"/>
    <lineage>
        <taxon>Bacteria</taxon>
        <taxon>Pseudomonadati</taxon>
        <taxon>Spirochaetota</taxon>
        <taxon>Spirochaetia</taxon>
        <taxon>Spirochaetales</taxon>
        <taxon>Spirochaetaceae</taxon>
        <taxon>Thiospirochaeta</taxon>
    </lineage>
</organism>
<dbReference type="InterPro" id="IPR035196">
    <property type="entry name" value="DUF5312"/>
</dbReference>
<keyword evidence="2" id="KW-1185">Reference proteome</keyword>
<sequence length="581" mass="67978">MNNKNFNDLAHNLSDSEKKSLLNQINDNLTANPIQVDEKYASFIEKENKDFKTKSLKKDVQELGFFQKLFLNIRSFILGKDILEVYNHDLLQNIERRIVYSAPTLVSVKQKRFTSLIINDFLKINSLSLPFVECFAELWDSPIALERLIGAIIGERYNSIKSNLYDFLRESEIDKSIAAGENLETIKKNLLRSMYDYRKKIPDFIFPESEDELLSLISLKNIVMYNYSPMFKLMGINQGDDFSSVSSKTVSMNLVVKYLEEFYKLLIHFTGSNLQRTSITAIYEMTKINDDGDDSELWDSYTKLSEKLKNMTVVYPFDDIIKYSRNNPFYKIDFSIPKIDMEEFYFSALKKEMMSELTTVFDVREKAVIKVLFDSFFSNYDLLQLNNYNVLKDFDPIKLSLPYFKYIETINILLNFLKHYYIREYKDILFVLSKHILEKNHVLQSRSLEVSIGVETLLERILKFDRSLAHDSESGKTMRTLFNTVATNRQNLRMYKAFIKQKDEEALELCSLGAKLLLELDKLINQTVKNPSDTIKLQVSAIHPSISRKSTLKDILLDKSKELKKFLDIYNKKIIFDSEKR</sequence>
<proteinExistence type="predicted"/>
<accession>A0A5C1QFN7</accession>
<dbReference type="OrthoDB" id="308621at2"/>